<comment type="caution">
    <text evidence="7">The sequence shown here is derived from an EMBL/GenBank/DDBJ whole genome shotgun (WGS) entry which is preliminary data.</text>
</comment>
<evidence type="ECO:0000256" key="1">
    <source>
        <dbReference type="ARBA" id="ARBA00004196"/>
    </source>
</evidence>
<dbReference type="Gene3D" id="2.40.30.170">
    <property type="match status" value="1"/>
</dbReference>
<sequence length="454" mass="49452">MQSPTDARSDRSGIQNLDPQLGQHEYSETVLRKSGGNPLVTTVPESPPPHKGRSPRPFLLAGLGVMVVLGLGYHWWQYASTHEETDNATVTSHLHPVSTRIPGTVQQVLVVDNQLVHQGQVLVRLDRRDYVLKLQQAQTELEMLRRQAQTAQIRVHLSGQNATAAVTQVRGLHGSITAALEGAAAAVREAEAGIPKAQALLAEAEANLEKARLDYERFRSLFQSGAIARQQLETAQQVYEVAQGERVAQMEGVRQAQAKLTQAQQRVVTYEAGLQYAQGSFQLANAKQLQTAIDRSDWLRAQAAIAQAEVAVKNAQLQLSYTQVVAPTSGHIGHKAVEPGQQVQVGTPLMALVQSVSWITANFKETQLERMRPGQPVAIHLDSFPNHPFLGHVESVAPASGAQFALLPPDNATGNFTKIVQRIPVKIVFEPESIHGYESVIVPGMSATVSVELR</sequence>
<proteinExistence type="predicted"/>
<evidence type="ECO:0000256" key="3">
    <source>
        <dbReference type="SAM" id="MobiDB-lite"/>
    </source>
</evidence>
<dbReference type="InterPro" id="IPR058624">
    <property type="entry name" value="MdtA-like_HH"/>
</dbReference>
<dbReference type="PANTHER" id="PTHR30386">
    <property type="entry name" value="MEMBRANE FUSION SUBUNIT OF EMRAB-TOLC MULTIDRUG EFFLUX PUMP"/>
    <property type="match status" value="1"/>
</dbReference>
<feature type="domain" description="Multidrug resistance protein MdtA-like alpha-helical hairpin" evidence="4">
    <location>
        <begin position="196"/>
        <end position="262"/>
    </location>
</feature>
<dbReference type="GO" id="GO:0030313">
    <property type="term" value="C:cell envelope"/>
    <property type="evidence" value="ECO:0007669"/>
    <property type="project" value="UniProtKB-SubCell"/>
</dbReference>
<dbReference type="InterPro" id="IPR050739">
    <property type="entry name" value="MFP"/>
</dbReference>
<comment type="subcellular location">
    <subcellularLocation>
        <location evidence="1">Cell envelope</location>
    </subcellularLocation>
</comment>
<evidence type="ECO:0000259" key="5">
    <source>
        <dbReference type="Pfam" id="PF25917"/>
    </source>
</evidence>
<evidence type="ECO:0000256" key="2">
    <source>
        <dbReference type="SAM" id="Coils"/>
    </source>
</evidence>
<dbReference type="Gene3D" id="1.10.287.470">
    <property type="entry name" value="Helix hairpin bin"/>
    <property type="match status" value="1"/>
</dbReference>
<dbReference type="OrthoDB" id="9811754at2"/>
<keyword evidence="8" id="KW-1185">Reference proteome</keyword>
<dbReference type="RefSeq" id="WP_052128526.1">
    <property type="nucleotide sequence ID" value="NZ_JJML01000017.1"/>
</dbReference>
<feature type="domain" description="CusB-like beta-barrel" evidence="6">
    <location>
        <begin position="358"/>
        <end position="399"/>
    </location>
</feature>
<reference evidence="7 8" key="1">
    <citation type="journal article" date="2014" name="Mol. Ecol.">
        <title>Evolution of Synechococcus.</title>
        <authorList>
            <person name="Dvorak P."/>
            <person name="Casamatta D."/>
            <person name="Hasler P."/>
            <person name="Poulickova A."/>
            <person name="Ondrej V."/>
            <person name="Sanges R."/>
        </authorList>
    </citation>
    <scope>NUCLEOTIDE SEQUENCE [LARGE SCALE GENOMIC DNA]</scope>
    <source>
        <strain evidence="7 8">CAUP A 1101</strain>
    </source>
</reference>
<dbReference type="InterPro" id="IPR058625">
    <property type="entry name" value="MdtA-like_BSH"/>
</dbReference>
<dbReference type="Gene3D" id="2.40.50.100">
    <property type="match status" value="1"/>
</dbReference>
<feature type="compositionally biased region" description="Polar residues" evidence="3">
    <location>
        <begin position="1"/>
        <end position="18"/>
    </location>
</feature>
<protein>
    <submittedName>
        <fullName evidence="7">Secretion protein HlyD</fullName>
    </submittedName>
</protein>
<gene>
    <name evidence="7" type="ORF">DO97_03590</name>
</gene>
<evidence type="ECO:0000313" key="7">
    <source>
        <dbReference type="EMBL" id="KGF72832.1"/>
    </source>
</evidence>
<dbReference type="Pfam" id="PF25954">
    <property type="entry name" value="Beta-barrel_RND_2"/>
    <property type="match status" value="1"/>
</dbReference>
<feature type="domain" description="Multidrug resistance protein MdtA-like barrel-sandwich hybrid" evidence="5">
    <location>
        <begin position="97"/>
        <end position="353"/>
    </location>
</feature>
<evidence type="ECO:0000313" key="8">
    <source>
        <dbReference type="Proteomes" id="UP000030170"/>
    </source>
</evidence>
<dbReference type="EMBL" id="JJML01000017">
    <property type="protein sequence ID" value="KGF72832.1"/>
    <property type="molecule type" value="Genomic_DNA"/>
</dbReference>
<dbReference type="InterPro" id="IPR058792">
    <property type="entry name" value="Beta-barrel_RND_2"/>
</dbReference>
<dbReference type="PRINTS" id="PR01490">
    <property type="entry name" value="RTXTOXIND"/>
</dbReference>
<name>A0A098TLT5_9CYAN</name>
<keyword evidence="2" id="KW-0175">Coiled coil</keyword>
<feature type="region of interest" description="Disordered" evidence="3">
    <location>
        <begin position="1"/>
        <end position="55"/>
    </location>
</feature>
<evidence type="ECO:0000259" key="6">
    <source>
        <dbReference type="Pfam" id="PF25954"/>
    </source>
</evidence>
<dbReference type="STRING" id="1497020.DO97_03590"/>
<evidence type="ECO:0000259" key="4">
    <source>
        <dbReference type="Pfam" id="PF25876"/>
    </source>
</evidence>
<dbReference type="Proteomes" id="UP000030170">
    <property type="component" value="Unassembled WGS sequence"/>
</dbReference>
<feature type="coiled-coil region" evidence="2">
    <location>
        <begin position="187"/>
        <end position="221"/>
    </location>
</feature>
<dbReference type="Pfam" id="PF25876">
    <property type="entry name" value="HH_MFP_RND"/>
    <property type="match status" value="1"/>
</dbReference>
<dbReference type="Pfam" id="PF25917">
    <property type="entry name" value="BSH_RND"/>
    <property type="match status" value="1"/>
</dbReference>
<organism evidence="7 8">
    <name type="scientific">Neosynechococcus sphagnicola sy1</name>
    <dbReference type="NCBI Taxonomy" id="1497020"/>
    <lineage>
        <taxon>Bacteria</taxon>
        <taxon>Bacillati</taxon>
        <taxon>Cyanobacteriota</taxon>
        <taxon>Cyanophyceae</taxon>
        <taxon>Neosynechococcales</taxon>
        <taxon>Neosynechococcaceae</taxon>
        <taxon>Neosynechococcus</taxon>
    </lineage>
</organism>
<feature type="coiled-coil region" evidence="2">
    <location>
        <begin position="127"/>
        <end position="154"/>
    </location>
</feature>
<dbReference type="PANTHER" id="PTHR30386:SF19">
    <property type="entry name" value="MULTIDRUG EXPORT PROTEIN EMRA-RELATED"/>
    <property type="match status" value="1"/>
</dbReference>
<accession>A0A098TLT5</accession>
<dbReference type="AlphaFoldDB" id="A0A098TLT5"/>
<dbReference type="SUPFAM" id="SSF111369">
    <property type="entry name" value="HlyD-like secretion proteins"/>
    <property type="match status" value="2"/>
</dbReference>